<evidence type="ECO:0000256" key="1">
    <source>
        <dbReference type="SAM" id="MobiDB-lite"/>
    </source>
</evidence>
<dbReference type="Proteomes" id="UP000646548">
    <property type="component" value="Unassembled WGS sequence"/>
</dbReference>
<evidence type="ECO:0000313" key="3">
    <source>
        <dbReference type="Proteomes" id="UP000646548"/>
    </source>
</evidence>
<feature type="region of interest" description="Disordered" evidence="1">
    <location>
        <begin position="1"/>
        <end position="38"/>
    </location>
</feature>
<dbReference type="EMBL" id="WKFB01000027">
    <property type="protein sequence ID" value="KAF6738425.1"/>
    <property type="molecule type" value="Genomic_DNA"/>
</dbReference>
<name>A0A834FQH5_ORYME</name>
<dbReference type="AlphaFoldDB" id="A0A834FQH5"/>
<protein>
    <submittedName>
        <fullName evidence="2">Uncharacterized protein</fullName>
    </submittedName>
</protein>
<organism evidence="2 3">
    <name type="scientific">Oryzias melastigma</name>
    <name type="common">Marine medaka</name>
    <dbReference type="NCBI Taxonomy" id="30732"/>
    <lineage>
        <taxon>Eukaryota</taxon>
        <taxon>Metazoa</taxon>
        <taxon>Chordata</taxon>
        <taxon>Craniata</taxon>
        <taxon>Vertebrata</taxon>
        <taxon>Euteleostomi</taxon>
        <taxon>Actinopterygii</taxon>
        <taxon>Neopterygii</taxon>
        <taxon>Teleostei</taxon>
        <taxon>Neoteleostei</taxon>
        <taxon>Acanthomorphata</taxon>
        <taxon>Ovalentaria</taxon>
        <taxon>Atherinomorphae</taxon>
        <taxon>Beloniformes</taxon>
        <taxon>Adrianichthyidae</taxon>
        <taxon>Oryziinae</taxon>
        <taxon>Oryzias</taxon>
    </lineage>
</organism>
<gene>
    <name evidence="2" type="ORF">FQA47_015449</name>
</gene>
<comment type="caution">
    <text evidence="2">The sequence shown here is derived from an EMBL/GenBank/DDBJ whole genome shotgun (WGS) entry which is preliminary data.</text>
</comment>
<sequence length="146" mass="15556">MRTEEVLFAADTGGPAGLHPEGLKSPGASLSSMHPPGAPRILLEPRASSWSSAHPPGAPRILLEPHACSWSSTHPPGAPCILLELRASSWSSTHAPGAPCILLERPGDPRIFLGLCRPARLRQLSGFNHLDMSEEGVDPDPRLQQN</sequence>
<reference evidence="2" key="1">
    <citation type="journal article" name="BMC Genomics">
        <title>Long-read sequencing and de novo genome assembly of marine medaka (Oryzias melastigma).</title>
        <authorList>
            <person name="Liang P."/>
            <person name="Saqib H.S.A."/>
            <person name="Ni X."/>
            <person name="Shen Y."/>
        </authorList>
    </citation>
    <scope>NUCLEOTIDE SEQUENCE</scope>
    <source>
        <strain evidence="2">Bigg-433</strain>
    </source>
</reference>
<accession>A0A834FQH5</accession>
<proteinExistence type="predicted"/>
<evidence type="ECO:0000313" key="2">
    <source>
        <dbReference type="EMBL" id="KAF6738425.1"/>
    </source>
</evidence>